<evidence type="ECO:0000313" key="12">
    <source>
        <dbReference type="EMBL" id="OCX75402.1"/>
    </source>
</evidence>
<evidence type="ECO:0000256" key="2">
    <source>
        <dbReference type="ARBA" id="ARBA00022490"/>
    </source>
</evidence>
<comment type="function">
    <text evidence="9">Site-specific tyrosine recombinase, which acts by catalyzing the cutting and rejoining of the recombining DNA molecules. The XerC-XerD complex is essential to convert dimers of the bacterial chromosome into monomers to permit their segregation at cell division. It also contributes to the segregational stability of plasmids.</text>
</comment>
<dbReference type="Gene3D" id="1.10.150.130">
    <property type="match status" value="1"/>
</dbReference>
<keyword evidence="6 9" id="KW-0238">DNA-binding</keyword>
<comment type="subcellular location">
    <subcellularLocation>
        <location evidence="1 9">Cytoplasm</location>
    </subcellularLocation>
</comment>
<keyword evidence="2 9" id="KW-0963">Cytoplasm</keyword>
<feature type="active site" evidence="9">
    <location>
        <position position="251"/>
    </location>
</feature>
<keyword evidence="7 9" id="KW-0233">DNA recombination</keyword>
<dbReference type="InterPro" id="IPR050090">
    <property type="entry name" value="Tyrosine_recombinase_XerCD"/>
</dbReference>
<dbReference type="InterPro" id="IPR002104">
    <property type="entry name" value="Integrase_catalytic"/>
</dbReference>
<dbReference type="SUPFAM" id="SSF56349">
    <property type="entry name" value="DNA breaking-rejoining enzymes"/>
    <property type="match status" value="1"/>
</dbReference>
<dbReference type="RefSeq" id="WP_035217375.1">
    <property type="nucleotide sequence ID" value="NZ_LWRY01000015.1"/>
</dbReference>
<keyword evidence="8 9" id="KW-0131">Cell cycle</keyword>
<dbReference type="GO" id="GO:0051301">
    <property type="term" value="P:cell division"/>
    <property type="evidence" value="ECO:0007669"/>
    <property type="project" value="UniProtKB-KW"/>
</dbReference>
<evidence type="ECO:0000256" key="8">
    <source>
        <dbReference type="ARBA" id="ARBA00023306"/>
    </source>
</evidence>
<dbReference type="InterPro" id="IPR023009">
    <property type="entry name" value="Tyrosine_recombinase_XerC/XerD"/>
</dbReference>
<feature type="active site" description="O-(3'-phospho-DNA)-tyrosine intermediate" evidence="9">
    <location>
        <position position="283"/>
    </location>
</feature>
<evidence type="ECO:0000256" key="9">
    <source>
        <dbReference type="HAMAP-Rule" id="MF_01808"/>
    </source>
</evidence>
<dbReference type="PANTHER" id="PTHR30349:SF81">
    <property type="entry name" value="TYROSINE RECOMBINASE XERC"/>
    <property type="match status" value="1"/>
</dbReference>
<feature type="domain" description="Tyr recombinase" evidence="10">
    <location>
        <begin position="108"/>
        <end position="296"/>
    </location>
</feature>
<dbReference type="Proteomes" id="UP000094893">
    <property type="component" value="Unassembled WGS sequence"/>
</dbReference>
<dbReference type="GO" id="GO:0009037">
    <property type="term" value="F:tyrosine-based site-specific recombinase activity"/>
    <property type="evidence" value="ECO:0007669"/>
    <property type="project" value="UniProtKB-UniRule"/>
</dbReference>
<proteinExistence type="inferred from homology"/>
<dbReference type="InterPro" id="IPR013762">
    <property type="entry name" value="Integrase-like_cat_sf"/>
</dbReference>
<feature type="active site" evidence="9">
    <location>
        <position position="248"/>
    </location>
</feature>
<dbReference type="GO" id="GO:0006313">
    <property type="term" value="P:DNA transposition"/>
    <property type="evidence" value="ECO:0007669"/>
    <property type="project" value="UniProtKB-UniRule"/>
</dbReference>
<dbReference type="GO" id="GO:0007059">
    <property type="term" value="P:chromosome segregation"/>
    <property type="evidence" value="ECO:0007669"/>
    <property type="project" value="UniProtKB-UniRule"/>
</dbReference>
<evidence type="ECO:0000259" key="10">
    <source>
        <dbReference type="PROSITE" id="PS51898"/>
    </source>
</evidence>
<evidence type="ECO:0000256" key="4">
    <source>
        <dbReference type="ARBA" id="ARBA00022829"/>
    </source>
</evidence>
<evidence type="ECO:0000256" key="6">
    <source>
        <dbReference type="ARBA" id="ARBA00023125"/>
    </source>
</evidence>
<dbReference type="OrthoDB" id="5292621at2"/>
<evidence type="ECO:0000259" key="11">
    <source>
        <dbReference type="PROSITE" id="PS51900"/>
    </source>
</evidence>
<dbReference type="Pfam" id="PF02899">
    <property type="entry name" value="Phage_int_SAM_1"/>
    <property type="match status" value="1"/>
</dbReference>
<keyword evidence="15" id="KW-1185">Reference proteome</keyword>
<evidence type="ECO:0000256" key="5">
    <source>
        <dbReference type="ARBA" id="ARBA00022908"/>
    </source>
</evidence>
<dbReference type="InterPro" id="IPR004107">
    <property type="entry name" value="Integrase_SAM-like_N"/>
</dbReference>
<dbReference type="GO" id="GO:0005737">
    <property type="term" value="C:cytoplasm"/>
    <property type="evidence" value="ECO:0007669"/>
    <property type="project" value="UniProtKB-SubCell"/>
</dbReference>
<accession>A0A1C2JNB3</accession>
<feature type="domain" description="Core-binding (CB)" evidence="11">
    <location>
        <begin position="1"/>
        <end position="87"/>
    </location>
</feature>
<keyword evidence="4 9" id="KW-0159">Chromosome partition</keyword>
<evidence type="ECO:0000256" key="1">
    <source>
        <dbReference type="ARBA" id="ARBA00004496"/>
    </source>
</evidence>
<dbReference type="Proteomes" id="UP000095008">
    <property type="component" value="Unassembled WGS sequence"/>
</dbReference>
<feature type="active site" evidence="9">
    <location>
        <position position="152"/>
    </location>
</feature>
<protein>
    <recommendedName>
        <fullName evidence="9">Tyrosine recombinase XerC</fullName>
    </recommendedName>
</protein>
<dbReference type="Pfam" id="PF00589">
    <property type="entry name" value="Phage_integrase"/>
    <property type="match status" value="1"/>
</dbReference>
<evidence type="ECO:0000313" key="14">
    <source>
        <dbReference type="Proteomes" id="UP000094893"/>
    </source>
</evidence>
<keyword evidence="3 9" id="KW-0132">Cell division</keyword>
<evidence type="ECO:0000256" key="7">
    <source>
        <dbReference type="ARBA" id="ARBA00023172"/>
    </source>
</evidence>
<feature type="active site" evidence="9">
    <location>
        <position position="274"/>
    </location>
</feature>
<reference evidence="12 14" key="1">
    <citation type="journal article" date="2016" name="Int. J. Mol. Sci.">
        <title>Comparative genomics of the extreme acidophile Acidithiobacillus thiooxidans reveals intraspecific divergence and niche adaptation.</title>
        <authorList>
            <person name="Zhang X."/>
            <person name="Feng X."/>
            <person name="Tao J."/>
            <person name="Ma L."/>
            <person name="Xiao Y."/>
            <person name="Liang Y."/>
            <person name="Liu X."/>
            <person name="Yin H."/>
        </authorList>
    </citation>
    <scope>NUCLEOTIDE SEQUENCE [LARGE SCALE GENOMIC DNA]</scope>
    <source>
        <strain evidence="13 14">A02</strain>
        <strain evidence="12">DXS-W</strain>
    </source>
</reference>
<dbReference type="STRING" id="930.GCA_002079865_03662"/>
<evidence type="ECO:0000313" key="15">
    <source>
        <dbReference type="Proteomes" id="UP000095008"/>
    </source>
</evidence>
<dbReference type="EMBL" id="LWSA01000018">
    <property type="protein sequence ID" value="OCX76796.1"/>
    <property type="molecule type" value="Genomic_DNA"/>
</dbReference>
<dbReference type="PROSITE" id="PS51900">
    <property type="entry name" value="CB"/>
    <property type="match status" value="1"/>
</dbReference>
<dbReference type="InterPro" id="IPR011010">
    <property type="entry name" value="DNA_brk_join_enz"/>
</dbReference>
<dbReference type="HAMAP" id="MF_01808">
    <property type="entry name" value="Recomb_XerC_XerD"/>
    <property type="match status" value="1"/>
</dbReference>
<dbReference type="InterPro" id="IPR010998">
    <property type="entry name" value="Integrase_recombinase_N"/>
</dbReference>
<sequence length="314" mass="35514">MLMQEAVTDFTETLARSGRSSPATVAAYHRDLQGWLHFMQSRGHQDIAHIQPGDLRAYLMAERSRGVAVRSLRRRFAALRALYRHLQQASPDLSNPVQGIMMPKSEQRLPDWLTVDQAKQLMDPVEKPSTAPNFAQSRDQLILELLYSSALRVSELAGLNLQDLDRHGGTVRVMGKGSKERIVPAGKSVWRMLDLYLPLRHALLMDKHLLEENALLLNAAGHRLSVRSIQIRIKEMGEKRLGQHIHPHTLRHSAASHFLQSAGDLRAVQEYLGHAGIATTAIYTHMDYQQLAHVYDAAHPRARHTKRPETEDKL</sequence>
<comment type="similarity">
    <text evidence="9">Belongs to the 'phage' integrase family. XerC subfamily.</text>
</comment>
<dbReference type="PANTHER" id="PTHR30349">
    <property type="entry name" value="PHAGE INTEGRASE-RELATED"/>
    <property type="match status" value="1"/>
</dbReference>
<dbReference type="AlphaFoldDB" id="A0A1C2JNB3"/>
<dbReference type="GO" id="GO:0003677">
    <property type="term" value="F:DNA binding"/>
    <property type="evidence" value="ECO:0007669"/>
    <property type="project" value="UniProtKB-UniRule"/>
</dbReference>
<gene>
    <name evidence="9" type="primary">xerC</name>
    <name evidence="12" type="ORF">A6M23_02590</name>
    <name evidence="13" type="ORF">A6P07_01735</name>
</gene>
<dbReference type="eggNOG" id="COG4973">
    <property type="taxonomic scope" value="Bacteria"/>
</dbReference>
<comment type="subunit">
    <text evidence="9">Forms a cyclic heterotetrameric complex composed of two molecules of XerC and two molecules of XerD.</text>
</comment>
<evidence type="ECO:0000313" key="13">
    <source>
        <dbReference type="EMBL" id="OCX76796.1"/>
    </source>
</evidence>
<evidence type="ECO:0000256" key="3">
    <source>
        <dbReference type="ARBA" id="ARBA00022618"/>
    </source>
</evidence>
<name>A0A1C2JNB3_ACITH</name>
<feature type="active site" evidence="9">
    <location>
        <position position="176"/>
    </location>
</feature>
<keyword evidence="5 9" id="KW-0229">DNA integration</keyword>
<comment type="caution">
    <text evidence="12">The sequence shown here is derived from an EMBL/GenBank/DDBJ whole genome shotgun (WGS) entry which is preliminary data.</text>
</comment>
<organism evidence="12 15">
    <name type="scientific">Acidithiobacillus thiooxidans</name>
    <name type="common">Thiobacillus thiooxidans</name>
    <dbReference type="NCBI Taxonomy" id="930"/>
    <lineage>
        <taxon>Bacteria</taxon>
        <taxon>Pseudomonadati</taxon>
        <taxon>Pseudomonadota</taxon>
        <taxon>Acidithiobacillia</taxon>
        <taxon>Acidithiobacillales</taxon>
        <taxon>Acidithiobacillaceae</taxon>
        <taxon>Acidithiobacillus</taxon>
    </lineage>
</organism>
<dbReference type="PROSITE" id="PS51898">
    <property type="entry name" value="TYR_RECOMBINASE"/>
    <property type="match status" value="1"/>
</dbReference>
<dbReference type="InterPro" id="IPR044068">
    <property type="entry name" value="CB"/>
</dbReference>
<dbReference type="EMBL" id="LWRY01000015">
    <property type="protein sequence ID" value="OCX75402.1"/>
    <property type="molecule type" value="Genomic_DNA"/>
</dbReference>
<dbReference type="Gene3D" id="1.10.443.10">
    <property type="entry name" value="Intergrase catalytic core"/>
    <property type="match status" value="1"/>
</dbReference>